<dbReference type="InterPro" id="IPR052459">
    <property type="entry name" value="TNFRSF_decoy_receptor"/>
</dbReference>
<dbReference type="GeneTree" id="ENSGT00940000155167"/>
<dbReference type="SMART" id="SM00208">
    <property type="entry name" value="TNFR"/>
    <property type="match status" value="4"/>
</dbReference>
<keyword evidence="2" id="KW-0964">Secreted</keyword>
<keyword evidence="3" id="KW-0053">Apoptosis</keyword>
<dbReference type="Gene3D" id="2.10.50.10">
    <property type="entry name" value="Tumor Necrosis Factor Receptor, subunit A, domain 2"/>
    <property type="match status" value="3"/>
</dbReference>
<organism evidence="11 12">
    <name type="scientific">Oncorhynchus kisutch</name>
    <name type="common">Coho salmon</name>
    <name type="synonym">Salmo kisutch</name>
    <dbReference type="NCBI Taxonomy" id="8019"/>
    <lineage>
        <taxon>Eukaryota</taxon>
        <taxon>Metazoa</taxon>
        <taxon>Chordata</taxon>
        <taxon>Craniata</taxon>
        <taxon>Vertebrata</taxon>
        <taxon>Euteleostomi</taxon>
        <taxon>Actinopterygii</taxon>
        <taxon>Neopterygii</taxon>
        <taxon>Teleostei</taxon>
        <taxon>Protacanthopterygii</taxon>
        <taxon>Salmoniformes</taxon>
        <taxon>Salmonidae</taxon>
        <taxon>Salmoninae</taxon>
        <taxon>Oncorhynchus</taxon>
    </lineage>
</organism>
<comment type="subcellular location">
    <subcellularLocation>
        <location evidence="1">Secreted</location>
    </subcellularLocation>
</comment>
<evidence type="ECO:0000256" key="8">
    <source>
        <dbReference type="PROSITE-ProRule" id="PRU00206"/>
    </source>
</evidence>
<dbReference type="InterPro" id="IPR001368">
    <property type="entry name" value="TNFR/NGFR_Cys_rich_reg"/>
</dbReference>
<dbReference type="InterPro" id="IPR057633">
    <property type="entry name" value="Death_TNF11B"/>
</dbReference>
<name>A0A8C7LAR8_ONCKI</name>
<feature type="disulfide bond" evidence="8">
    <location>
        <begin position="71"/>
        <end position="86"/>
    </location>
</feature>
<dbReference type="GO" id="GO:0006915">
    <property type="term" value="P:apoptotic process"/>
    <property type="evidence" value="ECO:0007669"/>
    <property type="project" value="UniProtKB-KW"/>
</dbReference>
<dbReference type="PROSITE" id="PS00652">
    <property type="entry name" value="TNFR_NGFR_1"/>
    <property type="match status" value="1"/>
</dbReference>
<feature type="signal peptide" evidence="9">
    <location>
        <begin position="1"/>
        <end position="25"/>
    </location>
</feature>
<dbReference type="AlphaFoldDB" id="A0A8C7LAR8"/>
<evidence type="ECO:0000256" key="9">
    <source>
        <dbReference type="SAM" id="SignalP"/>
    </source>
</evidence>
<dbReference type="Pfam" id="PF23630">
    <property type="entry name" value="Death_TNFRSF11B"/>
    <property type="match status" value="2"/>
</dbReference>
<gene>
    <name evidence="11" type="primary">TNFRSF11B</name>
</gene>
<evidence type="ECO:0000256" key="4">
    <source>
        <dbReference type="ARBA" id="ARBA00022729"/>
    </source>
</evidence>
<reference evidence="11" key="1">
    <citation type="submission" date="2025-05" db="UniProtKB">
        <authorList>
            <consortium name="Ensembl"/>
        </authorList>
    </citation>
    <scope>IDENTIFICATION</scope>
</reference>
<protein>
    <submittedName>
        <fullName evidence="11">TNF receptor superfamily member 11b</fullName>
    </submittedName>
</protein>
<evidence type="ECO:0000313" key="12">
    <source>
        <dbReference type="Proteomes" id="UP000694557"/>
    </source>
</evidence>
<dbReference type="Pfam" id="PF00020">
    <property type="entry name" value="TNFR_c6"/>
    <property type="match status" value="2"/>
</dbReference>
<evidence type="ECO:0000256" key="3">
    <source>
        <dbReference type="ARBA" id="ARBA00022703"/>
    </source>
</evidence>
<feature type="repeat" description="TNFR-Cys" evidence="8">
    <location>
        <begin position="70"/>
        <end position="111"/>
    </location>
</feature>
<keyword evidence="12" id="KW-1185">Reference proteome</keyword>
<dbReference type="PANTHER" id="PTHR23097:SF90">
    <property type="entry name" value="TUMOR NECROSIS FACTOR RECEPTOR SUPERFAMILY MEMBER 11B"/>
    <property type="match status" value="1"/>
</dbReference>
<proteinExistence type="predicted"/>
<keyword evidence="6 8" id="KW-1015">Disulfide bond</keyword>
<keyword evidence="5" id="KW-0677">Repeat</keyword>
<dbReference type="Ensembl" id="ENSOKIT00005120543.1">
    <property type="protein sequence ID" value="ENSOKIP00005112607.1"/>
    <property type="gene ID" value="ENSOKIG00005049031.1"/>
</dbReference>
<dbReference type="Ensembl" id="ENSOKIT00005122741.1">
    <property type="protein sequence ID" value="ENSOKIP00005114718.1"/>
    <property type="gene ID" value="ENSOKIG00005049821.1"/>
</dbReference>
<feature type="chain" id="PRO_5044682035" evidence="9">
    <location>
        <begin position="26"/>
        <end position="416"/>
    </location>
</feature>
<feature type="disulfide bond" evidence="8">
    <location>
        <begin position="151"/>
        <end position="166"/>
    </location>
</feature>
<feature type="repeat" description="TNFR-Cys" evidence="8">
    <location>
        <begin position="150"/>
        <end position="191"/>
    </location>
</feature>
<accession>A0A8C7LAR8</accession>
<feature type="domain" description="TNFR-Cys" evidence="10">
    <location>
        <begin position="70"/>
        <end position="111"/>
    </location>
</feature>
<evidence type="ECO:0000259" key="10">
    <source>
        <dbReference type="PROSITE" id="PS50050"/>
    </source>
</evidence>
<keyword evidence="7" id="KW-0325">Glycoprotein</keyword>
<sequence>MSANVMRPQPAMKLHVLFAISFSWAFHEVPPPKYQHYDPLTSELLLCDQCPPGTAVLTHCTAETPTACSPCPDRSFSEHWHWGDSCQYCTTVCKERQLVSQECNRTHDQLCECIPGYHLVVEFCIKHTSCPPGFGVTALGTPEIDTACEACPQGLFSSRMSASEPCVPHRNCSELGLKTLRPGTPTQNTLCENKAEGSVLECSQHHTQCHTDVSLCEEAIFQSLASLRLSSVPLERLLESLPGKRVDRKSLERLKKACSPQQQILLLLRLWREQNKDQVKLYGIIQGVNHCERKVSRCAGLKNLTLGDLMMVMKSLPGVRAHEEDIRAVVSSCRSQQYLLQLLHLWKNENKDLDINKGLAHSLSRLRQQGAPRPLLRSIKKINRIISTSSIHKMYEKMFLNMIEDGTCFNTKPFNQ</sequence>
<dbReference type="PROSITE" id="PS50050">
    <property type="entry name" value="TNFR_NGFR_2"/>
    <property type="match status" value="2"/>
</dbReference>
<dbReference type="InterPro" id="IPR017371">
    <property type="entry name" value="TNFR_11B"/>
</dbReference>
<evidence type="ECO:0000313" key="11">
    <source>
        <dbReference type="Ensembl" id="ENSOKIP00005112607.1"/>
    </source>
</evidence>
<evidence type="ECO:0000256" key="2">
    <source>
        <dbReference type="ARBA" id="ARBA00022525"/>
    </source>
</evidence>
<feature type="disulfide bond" evidence="8">
    <location>
        <begin position="93"/>
        <end position="111"/>
    </location>
</feature>
<evidence type="ECO:0000256" key="7">
    <source>
        <dbReference type="ARBA" id="ARBA00023180"/>
    </source>
</evidence>
<dbReference type="CDD" id="cd00185">
    <property type="entry name" value="TNFRSF"/>
    <property type="match status" value="1"/>
</dbReference>
<dbReference type="SUPFAM" id="SSF57586">
    <property type="entry name" value="TNF receptor-like"/>
    <property type="match status" value="2"/>
</dbReference>
<evidence type="ECO:0000256" key="6">
    <source>
        <dbReference type="ARBA" id="ARBA00023157"/>
    </source>
</evidence>
<dbReference type="PRINTS" id="PR01975">
    <property type="entry name" value="TNFACTORR11B"/>
</dbReference>
<dbReference type="GO" id="GO:0005576">
    <property type="term" value="C:extracellular region"/>
    <property type="evidence" value="ECO:0007669"/>
    <property type="project" value="UniProtKB-SubCell"/>
</dbReference>
<keyword evidence="4 9" id="KW-0732">Signal</keyword>
<comment type="caution">
    <text evidence="8">Lacks conserved residue(s) required for the propagation of feature annotation.</text>
</comment>
<dbReference type="Proteomes" id="UP000694557">
    <property type="component" value="Unassembled WGS sequence"/>
</dbReference>
<dbReference type="PANTHER" id="PTHR23097">
    <property type="entry name" value="TUMOR NECROSIS FACTOR RECEPTOR SUPERFAMILY MEMBER"/>
    <property type="match status" value="1"/>
</dbReference>
<feature type="domain" description="TNFR-Cys" evidence="10">
    <location>
        <begin position="150"/>
        <end position="191"/>
    </location>
</feature>
<evidence type="ECO:0000256" key="5">
    <source>
        <dbReference type="ARBA" id="ARBA00022737"/>
    </source>
</evidence>
<evidence type="ECO:0000256" key="1">
    <source>
        <dbReference type="ARBA" id="ARBA00004613"/>
    </source>
</evidence>